<reference evidence="5 6" key="1">
    <citation type="journal article" date="2016" name="C (Basel)">
        <title>Selective Growth of and Electricity Production by Marine Exoelectrogenic Bacteria in Self-Aggregated Hydrogel of Microbially Reduced Graphene Oxide.</title>
        <authorList>
            <person name="Yoshida N."/>
            <person name="Goto Y."/>
            <person name="Miyata Y."/>
        </authorList>
    </citation>
    <scope>NUCLEOTIDE SEQUENCE [LARGE SCALE GENOMIC DNA]</scope>
    <source>
        <strain evidence="5 6">NIT-T3</strain>
    </source>
</reference>
<evidence type="ECO:0000256" key="1">
    <source>
        <dbReference type="ARBA" id="ARBA00022723"/>
    </source>
</evidence>
<proteinExistence type="predicted"/>
<dbReference type="Pfam" id="PF17179">
    <property type="entry name" value="Fer4_22"/>
    <property type="match status" value="1"/>
</dbReference>
<dbReference type="RefSeq" id="WP_221250935.1">
    <property type="nucleotide sequence ID" value="NZ_AP024355.1"/>
</dbReference>
<evidence type="ECO:0000313" key="6">
    <source>
        <dbReference type="Proteomes" id="UP001319827"/>
    </source>
</evidence>
<dbReference type="InterPro" id="IPR017896">
    <property type="entry name" value="4Fe4S_Fe-S-bd"/>
</dbReference>
<dbReference type="PANTHER" id="PTHR40447:SF1">
    <property type="entry name" value="ANAEROBIC SULFITE REDUCTASE SUBUNIT A"/>
    <property type="match status" value="1"/>
</dbReference>
<dbReference type="InterPro" id="IPR017900">
    <property type="entry name" value="4Fe4S_Fe_S_CS"/>
</dbReference>
<name>A0ABM8HSM7_9BACT</name>
<dbReference type="EMBL" id="AP024355">
    <property type="protein sequence ID" value="BCR03464.1"/>
    <property type="molecule type" value="Genomic_DNA"/>
</dbReference>
<dbReference type="PROSITE" id="PS00198">
    <property type="entry name" value="4FE4S_FER_1"/>
    <property type="match status" value="2"/>
</dbReference>
<evidence type="ECO:0000259" key="4">
    <source>
        <dbReference type="PROSITE" id="PS51379"/>
    </source>
</evidence>
<sequence>MKALTQTELETFLHALQPAWDVRAPIRLSDGTRALGRLEEGPLALLGGRIPRKPTDVFFAQQEKVFDALPDGSFRQEEPPQKPLFVLGFTAEDLECLEFIDRFFSSGFADDIYLRKRSGAVIGGLTGKCGSAGELLRIAGGTCDLELVFDGERFIVAAYSEAGEKLEAAMTCAESGASLEDLRRASEALPQDNRRLLEQASALLIAERVPDAFWAEIGERCIACTGCNLVCPTCTCFGVQDWRYPTHIERSRMWDSCQLDAFMREASGHNPLGSEALRTRRRIHHKLAADLRRWGHLTCYLCGRCDTTCPTGIGIVAVAREMVARHAGETARLQG</sequence>
<dbReference type="PROSITE" id="PS51379">
    <property type="entry name" value="4FE4S_FER_2"/>
    <property type="match status" value="1"/>
</dbReference>
<protein>
    <submittedName>
        <fullName evidence="5">4Fe-4S ferredoxin</fullName>
    </submittedName>
</protein>
<keyword evidence="2" id="KW-0408">Iron</keyword>
<dbReference type="SUPFAM" id="SSF46548">
    <property type="entry name" value="alpha-helical ferredoxin"/>
    <property type="match status" value="1"/>
</dbReference>
<organism evidence="5 6">
    <name type="scientific">Desulfuromonas versatilis</name>
    <dbReference type="NCBI Taxonomy" id="2802975"/>
    <lineage>
        <taxon>Bacteria</taxon>
        <taxon>Pseudomonadati</taxon>
        <taxon>Thermodesulfobacteriota</taxon>
        <taxon>Desulfuromonadia</taxon>
        <taxon>Desulfuromonadales</taxon>
        <taxon>Desulfuromonadaceae</taxon>
        <taxon>Desulfuromonas</taxon>
    </lineage>
</organism>
<evidence type="ECO:0000256" key="2">
    <source>
        <dbReference type="ARBA" id="ARBA00023004"/>
    </source>
</evidence>
<gene>
    <name evidence="5" type="primary">hydB-2</name>
    <name evidence="5" type="ORF">DESUT3_05330</name>
</gene>
<keyword evidence="6" id="KW-1185">Reference proteome</keyword>
<dbReference type="Proteomes" id="UP001319827">
    <property type="component" value="Chromosome"/>
</dbReference>
<evidence type="ECO:0000313" key="5">
    <source>
        <dbReference type="EMBL" id="BCR03464.1"/>
    </source>
</evidence>
<keyword evidence="1" id="KW-0479">Metal-binding</keyword>
<keyword evidence="3" id="KW-0411">Iron-sulfur</keyword>
<feature type="domain" description="4Fe-4S ferredoxin-type" evidence="4">
    <location>
        <begin position="210"/>
        <end position="242"/>
    </location>
</feature>
<dbReference type="PANTHER" id="PTHR40447">
    <property type="entry name" value="ANAEROBIC SULFITE REDUCTASE SUBUNIT A"/>
    <property type="match status" value="1"/>
</dbReference>
<evidence type="ECO:0000256" key="3">
    <source>
        <dbReference type="ARBA" id="ARBA00023014"/>
    </source>
</evidence>
<reference evidence="5 6" key="2">
    <citation type="journal article" date="2021" name="Int. J. Syst. Evol. Microbiol.">
        <title>Isolation and Polyphasic Characterization of Desulfuromonas versatilis sp. Nov., an Electrogenic Bacteria Capable of Versatile Metabolism Isolated from a Graphene Oxide-Reducing Enrichment Culture.</title>
        <authorList>
            <person name="Xie L."/>
            <person name="Yoshida N."/>
            <person name="Ishii S."/>
            <person name="Meng L."/>
        </authorList>
    </citation>
    <scope>NUCLEOTIDE SEQUENCE [LARGE SCALE GENOMIC DNA]</scope>
    <source>
        <strain evidence="5 6">NIT-T3</strain>
    </source>
</reference>
<accession>A0ABM8HSM7</accession>